<evidence type="ECO:0000259" key="1">
    <source>
        <dbReference type="PROSITE" id="PS50164"/>
    </source>
</evidence>
<proteinExistence type="predicted"/>
<gene>
    <name evidence="2" type="ORF">S12H4_13884</name>
</gene>
<organism evidence="2">
    <name type="scientific">marine sediment metagenome</name>
    <dbReference type="NCBI Taxonomy" id="412755"/>
    <lineage>
        <taxon>unclassified sequences</taxon>
        <taxon>metagenomes</taxon>
        <taxon>ecological metagenomes</taxon>
    </lineage>
</organism>
<name>X1TE11_9ZZZZ</name>
<protein>
    <recommendedName>
        <fullName evidence="1">GIY-YIG domain-containing protein</fullName>
    </recommendedName>
</protein>
<dbReference type="InterPro" id="IPR000305">
    <property type="entry name" value="GIY-YIG_endonuc"/>
</dbReference>
<accession>X1TE11</accession>
<evidence type="ECO:0000313" key="2">
    <source>
        <dbReference type="EMBL" id="GAI78284.1"/>
    </source>
</evidence>
<feature type="non-terminal residue" evidence="2">
    <location>
        <position position="1"/>
    </location>
</feature>
<feature type="domain" description="GIY-YIG" evidence="1">
    <location>
        <begin position="161"/>
        <end position="259"/>
    </location>
</feature>
<dbReference type="EMBL" id="BARW01006606">
    <property type="protein sequence ID" value="GAI78284.1"/>
    <property type="molecule type" value="Genomic_DNA"/>
</dbReference>
<dbReference type="AlphaFoldDB" id="X1TE11"/>
<reference evidence="2" key="1">
    <citation type="journal article" date="2014" name="Front. Microbiol.">
        <title>High frequency of phylogenetically diverse reductive dehalogenase-homologous genes in deep subseafloor sedimentary metagenomes.</title>
        <authorList>
            <person name="Kawai M."/>
            <person name="Futagami T."/>
            <person name="Toyoda A."/>
            <person name="Takaki Y."/>
            <person name="Nishi S."/>
            <person name="Hori S."/>
            <person name="Arai W."/>
            <person name="Tsubouchi T."/>
            <person name="Morono Y."/>
            <person name="Uchiyama I."/>
            <person name="Ito T."/>
            <person name="Fujiyama A."/>
            <person name="Inagaki F."/>
            <person name="Takami H."/>
        </authorList>
    </citation>
    <scope>NUCLEOTIDE SEQUENCE</scope>
    <source>
        <strain evidence="2">Expedition CK06-06</strain>
    </source>
</reference>
<dbReference type="Gene3D" id="3.40.1440.10">
    <property type="entry name" value="GIY-YIG endonuclease"/>
    <property type="match status" value="1"/>
</dbReference>
<sequence>KQTFRGALKLKKKEKIKEIEYKKYVCPKCSIIIAVYDGENICCTNCGHYQRYENEFKIYEFKGHSSWNKNLIMADEYTEEQRQVVKKANSYRRKKELEEFMKHVRKKHKKILKKMLKIKDFPYKWQSIELKEYIELCVWSNTHHNFRIRTCMRDFLDTYLTFSGVYCFKDKESNKYLYIGTSGRIARHLYGYLNLFCGRTRAQIREPRSDRNPYFSYLLFLKKINLNNVIVKIKHSKIRFDRLRLEMSLINHIRPKYNKQIIQNR</sequence>
<comment type="caution">
    <text evidence="2">The sequence shown here is derived from an EMBL/GenBank/DDBJ whole genome shotgun (WGS) entry which is preliminary data.</text>
</comment>
<dbReference type="PROSITE" id="PS50164">
    <property type="entry name" value="GIY_YIG"/>
    <property type="match status" value="1"/>
</dbReference>
<dbReference type="InterPro" id="IPR035901">
    <property type="entry name" value="GIY-YIG_endonuc_sf"/>
</dbReference>